<dbReference type="InterPro" id="IPR002656">
    <property type="entry name" value="Acyl_transf_3_dom"/>
</dbReference>
<feature type="domain" description="Acyltransferase 3" evidence="3">
    <location>
        <begin position="25"/>
        <end position="256"/>
    </location>
</feature>
<feature type="transmembrane region" description="Helical" evidence="2">
    <location>
        <begin position="195"/>
        <end position="216"/>
    </location>
</feature>
<dbReference type="Pfam" id="PF01757">
    <property type="entry name" value="Acyl_transf_3"/>
    <property type="match status" value="1"/>
</dbReference>
<sequence length="401" mass="42533">MFPVLRSSSASRALPAVAQDGRLTALDRLRGALVGLVVLHHAVLAYCTFGHINRAHYALSTAPIVDAQRWPAFDVLVRLDDGFFMPLLFLLSGLFVREGLSRKGAGPYLRGRMRRLGLPFAVAVLTLMPLAYYPSFLQAGGRAGFAAFWIRTVTTGPWPSGPPWFIGVLLAFDTAAALLFVLGARDRPEPGRSPAPGSGFLLLVALSGLAYLPLLLAVGPTRWVGLGPLAIQASRIGLYAAYFTAGVALGRSGTPAVPALRSSPRPALAALGPPGPALGRSPRRRGGSRGPAAPAGRARPGGRRQDDPLRRRSLRASGPGPPFRRGPLRRLGQPVGERLRHLPASLPDRDLGAGRPPGRAARRPAQRRDRVRRRIVGELGRRVGVAPSSSCPEGALSDATA</sequence>
<organism evidence="4 5">
    <name type="scientific">Methylobacterium frigidaeris</name>
    <dbReference type="NCBI Taxonomy" id="2038277"/>
    <lineage>
        <taxon>Bacteria</taxon>
        <taxon>Pseudomonadati</taxon>
        <taxon>Pseudomonadota</taxon>
        <taxon>Alphaproteobacteria</taxon>
        <taxon>Hyphomicrobiales</taxon>
        <taxon>Methylobacteriaceae</taxon>
        <taxon>Methylobacterium</taxon>
    </lineage>
</organism>
<dbReference type="Proteomes" id="UP001055286">
    <property type="component" value="Unassembled WGS sequence"/>
</dbReference>
<accession>A0AA37M4H5</accession>
<evidence type="ECO:0000259" key="3">
    <source>
        <dbReference type="Pfam" id="PF01757"/>
    </source>
</evidence>
<feature type="transmembrane region" description="Helical" evidence="2">
    <location>
        <begin position="116"/>
        <end position="133"/>
    </location>
</feature>
<gene>
    <name evidence="4" type="ORF">MPEAHAMD_2545</name>
</gene>
<dbReference type="AlphaFoldDB" id="A0AA37M4H5"/>
<keyword evidence="2" id="KW-1133">Transmembrane helix</keyword>
<protein>
    <recommendedName>
        <fullName evidence="3">Acyltransferase 3 domain-containing protein</fullName>
    </recommendedName>
</protein>
<dbReference type="EMBL" id="BPQJ01000010">
    <property type="protein sequence ID" value="GJD62392.1"/>
    <property type="molecule type" value="Genomic_DNA"/>
</dbReference>
<dbReference type="RefSeq" id="WP_238191060.1">
    <property type="nucleotide sequence ID" value="NZ_BPQJ01000010.1"/>
</dbReference>
<keyword evidence="5" id="KW-1185">Reference proteome</keyword>
<feature type="region of interest" description="Disordered" evidence="1">
    <location>
        <begin position="256"/>
        <end position="401"/>
    </location>
</feature>
<dbReference type="GO" id="GO:0016747">
    <property type="term" value="F:acyltransferase activity, transferring groups other than amino-acyl groups"/>
    <property type="evidence" value="ECO:0007669"/>
    <property type="project" value="InterPro"/>
</dbReference>
<evidence type="ECO:0000313" key="5">
    <source>
        <dbReference type="Proteomes" id="UP001055286"/>
    </source>
</evidence>
<dbReference type="PANTHER" id="PTHR36927:SF4">
    <property type="entry name" value="BLR5718 PROTEIN"/>
    <property type="match status" value="1"/>
</dbReference>
<reference evidence="4" key="2">
    <citation type="submission" date="2021-08" db="EMBL/GenBank/DDBJ databases">
        <authorList>
            <person name="Tani A."/>
            <person name="Ola A."/>
            <person name="Ogura Y."/>
            <person name="Katsura K."/>
            <person name="Hayashi T."/>
        </authorList>
    </citation>
    <scope>NUCLEOTIDE SEQUENCE</scope>
    <source>
        <strain evidence="4">JCM 32048</strain>
    </source>
</reference>
<keyword evidence="2" id="KW-0812">Transmembrane</keyword>
<evidence type="ECO:0000256" key="1">
    <source>
        <dbReference type="SAM" id="MobiDB-lite"/>
    </source>
</evidence>
<feature type="transmembrane region" description="Helical" evidence="2">
    <location>
        <begin position="164"/>
        <end position="183"/>
    </location>
</feature>
<keyword evidence="2" id="KW-0472">Membrane</keyword>
<feature type="compositionally biased region" description="Low complexity" evidence="1">
    <location>
        <begin position="263"/>
        <end position="280"/>
    </location>
</feature>
<name>A0AA37M4H5_9HYPH</name>
<reference evidence="4" key="1">
    <citation type="journal article" date="2016" name="Front. Microbiol.">
        <title>Genome Sequence of the Piezophilic, Mesophilic Sulfate-Reducing Bacterium Desulfovibrio indicus J2T.</title>
        <authorList>
            <person name="Cao J."/>
            <person name="Maignien L."/>
            <person name="Shao Z."/>
            <person name="Alain K."/>
            <person name="Jebbar M."/>
        </authorList>
    </citation>
    <scope>NUCLEOTIDE SEQUENCE</scope>
    <source>
        <strain evidence="4">JCM 32048</strain>
    </source>
</reference>
<proteinExistence type="predicted"/>
<feature type="compositionally biased region" description="Basic residues" evidence="1">
    <location>
        <begin position="360"/>
        <end position="374"/>
    </location>
</feature>
<comment type="caution">
    <text evidence="4">The sequence shown here is derived from an EMBL/GenBank/DDBJ whole genome shotgun (WGS) entry which is preliminary data.</text>
</comment>
<dbReference type="PANTHER" id="PTHR36927">
    <property type="entry name" value="BLR4337 PROTEIN"/>
    <property type="match status" value="1"/>
</dbReference>
<feature type="transmembrane region" description="Helical" evidence="2">
    <location>
        <begin position="72"/>
        <end position="96"/>
    </location>
</feature>
<evidence type="ECO:0000256" key="2">
    <source>
        <dbReference type="SAM" id="Phobius"/>
    </source>
</evidence>
<dbReference type="InterPro" id="IPR050623">
    <property type="entry name" value="Glucan_succinyl_AcylTrfase"/>
</dbReference>
<evidence type="ECO:0000313" key="4">
    <source>
        <dbReference type="EMBL" id="GJD62392.1"/>
    </source>
</evidence>
<feature type="transmembrane region" description="Helical" evidence="2">
    <location>
        <begin position="32"/>
        <end position="52"/>
    </location>
</feature>